<dbReference type="PRINTS" id="PR01011">
    <property type="entry name" value="GLUTPROXDASE"/>
</dbReference>
<reference evidence="6 7" key="1">
    <citation type="journal article" date="2019" name="Int. J. Syst. Evol. Microbiol.">
        <title>The Global Catalogue of Microorganisms (GCM) 10K type strain sequencing project: providing services to taxonomists for standard genome sequencing and annotation.</title>
        <authorList>
            <consortium name="The Broad Institute Genomics Platform"/>
            <consortium name="The Broad Institute Genome Sequencing Center for Infectious Disease"/>
            <person name="Wu L."/>
            <person name="Ma J."/>
        </authorList>
    </citation>
    <scope>NUCLEOTIDE SEQUENCE [LARGE SCALE GENOMIC DNA]</scope>
    <source>
        <strain evidence="6 7">JCM 12393</strain>
    </source>
</reference>
<dbReference type="CDD" id="cd00340">
    <property type="entry name" value="GSH_Peroxidase"/>
    <property type="match status" value="1"/>
</dbReference>
<evidence type="ECO:0000313" key="7">
    <source>
        <dbReference type="Proteomes" id="UP001499863"/>
    </source>
</evidence>
<keyword evidence="2 4" id="KW-0575">Peroxidase</keyword>
<comment type="similarity">
    <text evidence="1 4">Belongs to the glutathione peroxidase family.</text>
</comment>
<dbReference type="InterPro" id="IPR029760">
    <property type="entry name" value="GPX_CS"/>
</dbReference>
<dbReference type="PANTHER" id="PTHR11592">
    <property type="entry name" value="GLUTATHIONE PEROXIDASE"/>
    <property type="match status" value="1"/>
</dbReference>
<proteinExistence type="inferred from homology"/>
<gene>
    <name evidence="6" type="ORF">GCM10009639_48290</name>
</gene>
<evidence type="ECO:0000313" key="6">
    <source>
        <dbReference type="EMBL" id="GAA1403434.1"/>
    </source>
</evidence>
<dbReference type="InterPro" id="IPR029759">
    <property type="entry name" value="GPX_AS"/>
</dbReference>
<dbReference type="Proteomes" id="UP001499863">
    <property type="component" value="Unassembled WGS sequence"/>
</dbReference>
<sequence length="190" mass="20572">MDGPGGIPYPRGPARHRTTDDLLRRGPTVSLYDIPLRTLSGESASLADYKGKALLIVNVASKCGLTPQYAGLERLQARYAGRGFTVLGFPSNQFAGQEPGSAEEIQTFCSTTYGVTFPLFEKTEVNGEDRHPLYARLTETADAEGQAGDVTWNFEKFLVGPDGTVAARIRPRTEPEADEVIAAIEAVLPR</sequence>
<protein>
    <recommendedName>
        <fullName evidence="4">Glutathione peroxidase</fullName>
    </recommendedName>
</protein>
<comment type="caution">
    <text evidence="6">The sequence shown here is derived from an EMBL/GenBank/DDBJ whole genome shotgun (WGS) entry which is preliminary data.</text>
</comment>
<keyword evidence="7" id="KW-1185">Reference proteome</keyword>
<evidence type="ECO:0000256" key="5">
    <source>
        <dbReference type="SAM" id="MobiDB-lite"/>
    </source>
</evidence>
<organism evidence="6 7">
    <name type="scientific">Kitasatospora putterlickiae</name>
    <dbReference type="NCBI Taxonomy" id="221725"/>
    <lineage>
        <taxon>Bacteria</taxon>
        <taxon>Bacillati</taxon>
        <taxon>Actinomycetota</taxon>
        <taxon>Actinomycetes</taxon>
        <taxon>Kitasatosporales</taxon>
        <taxon>Streptomycetaceae</taxon>
        <taxon>Kitasatospora</taxon>
    </lineage>
</organism>
<dbReference type="PROSITE" id="PS00763">
    <property type="entry name" value="GLUTATHIONE_PEROXID_2"/>
    <property type="match status" value="1"/>
</dbReference>
<dbReference type="EMBL" id="BAAAKJ010000257">
    <property type="protein sequence ID" value="GAA1403434.1"/>
    <property type="molecule type" value="Genomic_DNA"/>
</dbReference>
<feature type="region of interest" description="Disordered" evidence="5">
    <location>
        <begin position="1"/>
        <end position="20"/>
    </location>
</feature>
<evidence type="ECO:0000256" key="1">
    <source>
        <dbReference type="ARBA" id="ARBA00006926"/>
    </source>
</evidence>
<name>A0ABN1YBR4_9ACTN</name>
<evidence type="ECO:0000256" key="3">
    <source>
        <dbReference type="ARBA" id="ARBA00023002"/>
    </source>
</evidence>
<dbReference type="GO" id="GO:0004601">
    <property type="term" value="F:peroxidase activity"/>
    <property type="evidence" value="ECO:0007669"/>
    <property type="project" value="UniProtKB-KW"/>
</dbReference>
<keyword evidence="3 4" id="KW-0560">Oxidoreductase</keyword>
<accession>A0ABN1YBR4</accession>
<dbReference type="InterPro" id="IPR000889">
    <property type="entry name" value="Glutathione_peroxidase"/>
</dbReference>
<evidence type="ECO:0000256" key="4">
    <source>
        <dbReference type="RuleBase" id="RU000499"/>
    </source>
</evidence>
<evidence type="ECO:0000256" key="2">
    <source>
        <dbReference type="ARBA" id="ARBA00022559"/>
    </source>
</evidence>
<dbReference type="PROSITE" id="PS00460">
    <property type="entry name" value="GLUTATHIONE_PEROXID_1"/>
    <property type="match status" value="1"/>
</dbReference>
<dbReference type="InterPro" id="IPR036249">
    <property type="entry name" value="Thioredoxin-like_sf"/>
</dbReference>
<dbReference type="SUPFAM" id="SSF52833">
    <property type="entry name" value="Thioredoxin-like"/>
    <property type="match status" value="1"/>
</dbReference>
<dbReference type="PROSITE" id="PS51355">
    <property type="entry name" value="GLUTATHIONE_PEROXID_3"/>
    <property type="match status" value="1"/>
</dbReference>
<dbReference type="PIRSF" id="PIRSF000303">
    <property type="entry name" value="Glutathion_perox"/>
    <property type="match status" value="1"/>
</dbReference>
<dbReference type="PANTHER" id="PTHR11592:SF40">
    <property type="entry name" value="THIOREDOXIN_GLUTATHIONE PEROXIDASE BTUE"/>
    <property type="match status" value="1"/>
</dbReference>
<dbReference type="Pfam" id="PF00255">
    <property type="entry name" value="GSHPx"/>
    <property type="match status" value="1"/>
</dbReference>
<dbReference type="Gene3D" id="3.40.30.10">
    <property type="entry name" value="Glutaredoxin"/>
    <property type="match status" value="1"/>
</dbReference>